<proteinExistence type="inferred from homology"/>
<dbReference type="SFLD" id="SFLDS00029">
    <property type="entry name" value="Radical_SAM"/>
    <property type="match status" value="1"/>
</dbReference>
<keyword evidence="13" id="KW-1185">Reference proteome</keyword>
<keyword evidence="9 10" id="KW-0411">Iron-sulfur</keyword>
<dbReference type="PROSITE" id="PS01087">
    <property type="entry name" value="RADICAL_ACTIVATING"/>
    <property type="match status" value="1"/>
</dbReference>
<dbReference type="InterPro" id="IPR001989">
    <property type="entry name" value="Radical_activat_CS"/>
</dbReference>
<dbReference type="GO" id="GO:0051539">
    <property type="term" value="F:4 iron, 4 sulfur cluster binding"/>
    <property type="evidence" value="ECO:0007669"/>
    <property type="project" value="UniProtKB-UniRule"/>
</dbReference>
<dbReference type="Gene3D" id="3.20.20.70">
    <property type="entry name" value="Aldolase class I"/>
    <property type="match status" value="1"/>
</dbReference>
<evidence type="ECO:0000259" key="11">
    <source>
        <dbReference type="PROSITE" id="PS51918"/>
    </source>
</evidence>
<dbReference type="InterPro" id="IPR007197">
    <property type="entry name" value="rSAM"/>
</dbReference>
<dbReference type="InterPro" id="IPR058240">
    <property type="entry name" value="rSAM_sf"/>
</dbReference>
<dbReference type="AlphaFoldDB" id="A0A133KEU2"/>
<keyword evidence="6 10" id="KW-0479">Metal-binding</keyword>
<keyword evidence="12" id="KW-0670">Pyruvate</keyword>
<reference evidence="13" key="1">
    <citation type="submission" date="2016-01" db="EMBL/GenBank/DDBJ databases">
        <authorList>
            <person name="Mitreva M."/>
            <person name="Pepin K.H."/>
            <person name="Mihindukulasuriya K.A."/>
            <person name="Fulton R."/>
            <person name="Fronick C."/>
            <person name="O'Laughlin M."/>
            <person name="Miner T."/>
            <person name="Herter B."/>
            <person name="Rosa B.A."/>
            <person name="Cordes M."/>
            <person name="Tomlinson C."/>
            <person name="Wollam A."/>
            <person name="Palsikar V.B."/>
            <person name="Mardis E.R."/>
            <person name="Wilson R.K."/>
        </authorList>
    </citation>
    <scope>NUCLEOTIDE SEQUENCE [LARGE SCALE GENOMIC DNA]</scope>
    <source>
        <strain evidence="13">MJR8151</strain>
    </source>
</reference>
<dbReference type="InterPro" id="IPR012838">
    <property type="entry name" value="PFL1_activating"/>
</dbReference>
<dbReference type="Proteomes" id="UP000070383">
    <property type="component" value="Unassembled WGS sequence"/>
</dbReference>
<comment type="function">
    <text evidence="1 10">Activation of pyruvate formate-lyase under anaerobic conditions by generation of an organic free radical, using S-adenosylmethionine and reduced flavodoxin as cosubstrates to produce 5'-deoxy-adenosine.</text>
</comment>
<dbReference type="GO" id="GO:0016829">
    <property type="term" value="F:lyase activity"/>
    <property type="evidence" value="ECO:0007669"/>
    <property type="project" value="UniProtKB-KW"/>
</dbReference>
<evidence type="ECO:0000256" key="6">
    <source>
        <dbReference type="ARBA" id="ARBA00022723"/>
    </source>
</evidence>
<dbReference type="GO" id="GO:0005737">
    <property type="term" value="C:cytoplasm"/>
    <property type="evidence" value="ECO:0007669"/>
    <property type="project" value="UniProtKB-SubCell"/>
</dbReference>
<organism evidence="12 13">
    <name type="scientific">Anaerococcus tetradius</name>
    <dbReference type="NCBI Taxonomy" id="33036"/>
    <lineage>
        <taxon>Bacteria</taxon>
        <taxon>Bacillati</taxon>
        <taxon>Bacillota</taxon>
        <taxon>Tissierellia</taxon>
        <taxon>Tissierellales</taxon>
        <taxon>Peptoniphilaceae</taxon>
        <taxon>Anaerococcus</taxon>
    </lineage>
</organism>
<comment type="caution">
    <text evidence="12">The sequence shown here is derived from an EMBL/GenBank/DDBJ whole genome shotgun (WGS) entry which is preliminary data.</text>
</comment>
<dbReference type="PROSITE" id="PS51918">
    <property type="entry name" value="RADICAL_SAM"/>
    <property type="match status" value="1"/>
</dbReference>
<dbReference type="OrthoDB" id="9782387at2"/>
<keyword evidence="12" id="KW-0456">Lyase</keyword>
<evidence type="ECO:0000256" key="2">
    <source>
        <dbReference type="ARBA" id="ARBA00009777"/>
    </source>
</evidence>
<dbReference type="PANTHER" id="PTHR30352">
    <property type="entry name" value="PYRUVATE FORMATE-LYASE-ACTIVATING ENZYME"/>
    <property type="match status" value="1"/>
</dbReference>
<dbReference type="STRING" id="33036.HMPREF3200_00887"/>
<name>A0A133KEU2_9FIRM</name>
<dbReference type="CDD" id="cd01335">
    <property type="entry name" value="Radical_SAM"/>
    <property type="match status" value="1"/>
</dbReference>
<dbReference type="SFLD" id="SFLDG01067">
    <property type="entry name" value="SPASM/twitch_domain_containing"/>
    <property type="match status" value="1"/>
</dbReference>
<dbReference type="EC" id="1.97.1.4" evidence="10"/>
<evidence type="ECO:0000256" key="9">
    <source>
        <dbReference type="ARBA" id="ARBA00023014"/>
    </source>
</evidence>
<feature type="domain" description="Radical SAM core" evidence="11">
    <location>
        <begin position="13"/>
        <end position="235"/>
    </location>
</feature>
<dbReference type="SUPFAM" id="SSF102114">
    <property type="entry name" value="Radical SAM enzymes"/>
    <property type="match status" value="1"/>
</dbReference>
<dbReference type="RefSeq" id="WP_004837182.1">
    <property type="nucleotide sequence ID" value="NZ_CAMUDP010000005.1"/>
</dbReference>
<keyword evidence="7 10" id="KW-0560">Oxidoreductase</keyword>
<keyword evidence="10" id="KW-0963">Cytoplasm</keyword>
<dbReference type="GO" id="GO:0043365">
    <property type="term" value="F:[formate-C-acetyltransferase]-activating enzyme activity"/>
    <property type="evidence" value="ECO:0007669"/>
    <property type="project" value="UniProtKB-UniRule"/>
</dbReference>
<evidence type="ECO:0000256" key="1">
    <source>
        <dbReference type="ARBA" id="ARBA00003141"/>
    </source>
</evidence>
<dbReference type="GO" id="GO:0046872">
    <property type="term" value="F:metal ion binding"/>
    <property type="evidence" value="ECO:0007669"/>
    <property type="project" value="UniProtKB-UniRule"/>
</dbReference>
<evidence type="ECO:0000313" key="12">
    <source>
        <dbReference type="EMBL" id="KWZ78089.1"/>
    </source>
</evidence>
<dbReference type="Pfam" id="PF04055">
    <property type="entry name" value="Radical_SAM"/>
    <property type="match status" value="1"/>
</dbReference>
<accession>A0A133KEU2</accession>
<keyword evidence="4 10" id="KW-0004">4Fe-4S</keyword>
<evidence type="ECO:0000256" key="4">
    <source>
        <dbReference type="ARBA" id="ARBA00022485"/>
    </source>
</evidence>
<evidence type="ECO:0000256" key="10">
    <source>
        <dbReference type="RuleBase" id="RU362053"/>
    </source>
</evidence>
<comment type="catalytic activity">
    <reaction evidence="10">
        <text>glycyl-[formate C-acetyltransferase] + reduced [flavodoxin] + S-adenosyl-L-methionine = glycin-2-yl radical-[formate C-acetyltransferase] + semiquinone [flavodoxin] + 5'-deoxyadenosine + L-methionine + H(+)</text>
        <dbReference type="Rhea" id="RHEA:19225"/>
        <dbReference type="Rhea" id="RHEA-COMP:10622"/>
        <dbReference type="Rhea" id="RHEA-COMP:12190"/>
        <dbReference type="Rhea" id="RHEA-COMP:12191"/>
        <dbReference type="Rhea" id="RHEA-COMP:14480"/>
        <dbReference type="ChEBI" id="CHEBI:15378"/>
        <dbReference type="ChEBI" id="CHEBI:17319"/>
        <dbReference type="ChEBI" id="CHEBI:29947"/>
        <dbReference type="ChEBI" id="CHEBI:32722"/>
        <dbReference type="ChEBI" id="CHEBI:57618"/>
        <dbReference type="ChEBI" id="CHEBI:57844"/>
        <dbReference type="ChEBI" id="CHEBI:59789"/>
        <dbReference type="ChEBI" id="CHEBI:140311"/>
        <dbReference type="EC" id="1.97.1.4"/>
    </reaction>
</comment>
<dbReference type="SFLD" id="SFLDG01066">
    <property type="entry name" value="organic_radical-activating_enz"/>
    <property type="match status" value="1"/>
</dbReference>
<protein>
    <recommendedName>
        <fullName evidence="3 10">Pyruvate formate-lyase-activating enzyme</fullName>
        <ecNumber evidence="10">1.97.1.4</ecNumber>
    </recommendedName>
</protein>
<dbReference type="EMBL" id="LRPM01000033">
    <property type="protein sequence ID" value="KWZ78089.1"/>
    <property type="molecule type" value="Genomic_DNA"/>
</dbReference>
<evidence type="ECO:0000256" key="7">
    <source>
        <dbReference type="ARBA" id="ARBA00023002"/>
    </source>
</evidence>
<evidence type="ECO:0000313" key="13">
    <source>
        <dbReference type="Proteomes" id="UP000070383"/>
    </source>
</evidence>
<dbReference type="PANTHER" id="PTHR30352:SF5">
    <property type="entry name" value="PYRUVATE FORMATE-LYASE 1-ACTIVATING ENZYME"/>
    <property type="match status" value="1"/>
</dbReference>
<comment type="similarity">
    <text evidence="2 10">Belongs to the organic radical-activating enzymes family.</text>
</comment>
<comment type="cofactor">
    <cofactor evidence="10">
        <name>[4Fe-4S] cluster</name>
        <dbReference type="ChEBI" id="CHEBI:49883"/>
    </cofactor>
    <text evidence="10">Binds 1 [4Fe-4S] cluster. The cluster is coordinated with 3 cysteines and an exchangeable S-adenosyl-L-methionine.</text>
</comment>
<dbReference type="InterPro" id="IPR034457">
    <property type="entry name" value="Organic_radical-activating"/>
</dbReference>
<evidence type="ECO:0000256" key="3">
    <source>
        <dbReference type="ARBA" id="ARBA00021356"/>
    </source>
</evidence>
<comment type="subcellular location">
    <subcellularLocation>
        <location evidence="10">Cytoplasm</location>
    </subcellularLocation>
</comment>
<gene>
    <name evidence="12" type="ORF">HMPREF3200_00887</name>
</gene>
<evidence type="ECO:0000256" key="8">
    <source>
        <dbReference type="ARBA" id="ARBA00023004"/>
    </source>
</evidence>
<keyword evidence="5 10" id="KW-0949">S-adenosyl-L-methionine</keyword>
<keyword evidence="8 10" id="KW-0408">Iron</keyword>
<dbReference type="InterPro" id="IPR013785">
    <property type="entry name" value="Aldolase_TIM"/>
</dbReference>
<dbReference type="NCBIfam" id="TIGR02493">
    <property type="entry name" value="PFLA"/>
    <property type="match status" value="1"/>
</dbReference>
<sequence>MAKLHSIETMGLVDGPGIRTVFFLSGCPLRCVFCHNPDTQSPNYGRDITIEEIVDRAKRMKPYYKNTGGVTISGGEPMNDGKFLVDLIDALHKENIHVTVDTSGIGDSKYYEEIAQKADLFLLDIKHYDPEKFERITKAKQDLLVKFMYQISKTNTRVWIRHVMMPQVTDTREDMERLVEFIKPLKKNIDKIEILPYHTLGVEKYKKLNRDYPLKDMPQMNKQKAKELENYANFMLKSS</sequence>
<evidence type="ECO:0000256" key="5">
    <source>
        <dbReference type="ARBA" id="ARBA00022691"/>
    </source>
</evidence>
<dbReference type="PATRIC" id="fig|33036.3.peg.880"/>